<dbReference type="GO" id="GO:0046872">
    <property type="term" value="F:metal ion binding"/>
    <property type="evidence" value="ECO:0007669"/>
    <property type="project" value="UniProtKB-KW"/>
</dbReference>
<feature type="domain" description="VOC" evidence="10">
    <location>
        <begin position="1"/>
        <end position="117"/>
    </location>
</feature>
<gene>
    <name evidence="11" type="ORF">KXQ929_LOCUS52369</name>
</gene>
<dbReference type="InterPro" id="IPR037523">
    <property type="entry name" value="VOC_core"/>
</dbReference>
<organism evidence="11 12">
    <name type="scientific">Adineta steineri</name>
    <dbReference type="NCBI Taxonomy" id="433720"/>
    <lineage>
        <taxon>Eukaryota</taxon>
        <taxon>Metazoa</taxon>
        <taxon>Spiralia</taxon>
        <taxon>Gnathifera</taxon>
        <taxon>Rotifera</taxon>
        <taxon>Eurotatoria</taxon>
        <taxon>Bdelloidea</taxon>
        <taxon>Adinetida</taxon>
        <taxon>Adinetidae</taxon>
        <taxon>Adineta</taxon>
    </lineage>
</organism>
<evidence type="ECO:0000256" key="1">
    <source>
        <dbReference type="ARBA" id="ARBA00001962"/>
    </source>
</evidence>
<evidence type="ECO:0000313" key="12">
    <source>
        <dbReference type="Proteomes" id="UP000663868"/>
    </source>
</evidence>
<evidence type="ECO:0000256" key="4">
    <source>
        <dbReference type="ARBA" id="ARBA00013222"/>
    </source>
</evidence>
<evidence type="ECO:0000256" key="5">
    <source>
        <dbReference type="ARBA" id="ARBA00022723"/>
    </source>
</evidence>
<dbReference type="InterPro" id="IPR029068">
    <property type="entry name" value="Glyas_Bleomycin-R_OHBP_Dase"/>
</dbReference>
<dbReference type="InterPro" id="IPR041736">
    <property type="entry name" value="4OHPhenylPyrv_dOase_N"/>
</dbReference>
<keyword evidence="9" id="KW-0585">Phenylalanine catabolism</keyword>
<keyword evidence="6" id="KW-0677">Repeat</keyword>
<evidence type="ECO:0000256" key="8">
    <source>
        <dbReference type="ARBA" id="ARBA00023004"/>
    </source>
</evidence>
<dbReference type="InterPro" id="IPR005956">
    <property type="entry name" value="4OHPhenylPyrv_dOase"/>
</dbReference>
<evidence type="ECO:0000256" key="7">
    <source>
        <dbReference type="ARBA" id="ARBA00022878"/>
    </source>
</evidence>
<sequence length="117" mass="13207">MTLWVGNALQASQWFCLRFGYEPHAYRGLETGSRDVVSHVIKQNKIIIVFQSPLLPDNQEYGEHLVRHGDGVKDVAFTVNNLEQIIEQVKAKGGKIVKDIWTDTDQHGSVKMACIQT</sequence>
<dbReference type="PANTHER" id="PTHR11959">
    <property type="entry name" value="4-HYDROXYPHENYLPYRUVATE DIOXYGENASE"/>
    <property type="match status" value="1"/>
</dbReference>
<reference evidence="11" key="1">
    <citation type="submission" date="2021-02" db="EMBL/GenBank/DDBJ databases">
        <authorList>
            <person name="Nowell W R."/>
        </authorList>
    </citation>
    <scope>NUCLEOTIDE SEQUENCE</scope>
</reference>
<accession>A0A820QMM0</accession>
<dbReference type="GO" id="GO:0000139">
    <property type="term" value="C:Golgi membrane"/>
    <property type="evidence" value="ECO:0007669"/>
    <property type="project" value="TreeGrafter"/>
</dbReference>
<dbReference type="GO" id="GO:0005789">
    <property type="term" value="C:endoplasmic reticulum membrane"/>
    <property type="evidence" value="ECO:0007669"/>
    <property type="project" value="TreeGrafter"/>
</dbReference>
<dbReference type="GO" id="GO:0006572">
    <property type="term" value="P:L-tyrosine catabolic process"/>
    <property type="evidence" value="ECO:0007669"/>
    <property type="project" value="UniProtKB-KW"/>
</dbReference>
<evidence type="ECO:0000256" key="6">
    <source>
        <dbReference type="ARBA" id="ARBA00022737"/>
    </source>
</evidence>
<keyword evidence="5" id="KW-0479">Metal-binding</keyword>
<name>A0A820QMM0_9BILA</name>
<dbReference type="PANTHER" id="PTHR11959:SF1">
    <property type="entry name" value="4-HYDROXYPHENYLPYRUVATE DIOXYGENASE"/>
    <property type="match status" value="1"/>
</dbReference>
<dbReference type="Gene3D" id="3.10.180.10">
    <property type="entry name" value="2,3-Dihydroxybiphenyl 1,2-Dioxygenase, domain 1"/>
    <property type="match status" value="1"/>
</dbReference>
<dbReference type="GO" id="GO:0006559">
    <property type="term" value="P:L-phenylalanine catabolic process"/>
    <property type="evidence" value="ECO:0007669"/>
    <property type="project" value="UniProtKB-KW"/>
</dbReference>
<dbReference type="CDD" id="cd08342">
    <property type="entry name" value="HPPD_N_like"/>
    <property type="match status" value="1"/>
</dbReference>
<evidence type="ECO:0000259" key="10">
    <source>
        <dbReference type="PROSITE" id="PS51819"/>
    </source>
</evidence>
<dbReference type="EMBL" id="CAJOBB010027591">
    <property type="protein sequence ID" value="CAF4423941.1"/>
    <property type="molecule type" value="Genomic_DNA"/>
</dbReference>
<dbReference type="GO" id="GO:0003868">
    <property type="term" value="F:4-hydroxyphenylpyruvate dioxygenase activity"/>
    <property type="evidence" value="ECO:0007669"/>
    <property type="project" value="UniProtKB-EC"/>
</dbReference>
<evidence type="ECO:0000256" key="3">
    <source>
        <dbReference type="ARBA" id="ARBA00005877"/>
    </source>
</evidence>
<comment type="pathway">
    <text evidence="2">Amino-acid degradation; L-phenylalanine degradation; acetoacetate and fumarate from L-phenylalanine: step 3/6.</text>
</comment>
<keyword evidence="8" id="KW-0408">Iron</keyword>
<evidence type="ECO:0000313" key="11">
    <source>
        <dbReference type="EMBL" id="CAF4423941.1"/>
    </source>
</evidence>
<protein>
    <recommendedName>
        <fullName evidence="4">4-hydroxyphenylpyruvate dioxygenase</fullName>
        <ecNumber evidence="4">1.13.11.27</ecNumber>
    </recommendedName>
</protein>
<comment type="similarity">
    <text evidence="3">Belongs to the 4HPPD family.</text>
</comment>
<dbReference type="AlphaFoldDB" id="A0A820QMM0"/>
<comment type="cofactor">
    <cofactor evidence="1">
        <name>Fe cation</name>
        <dbReference type="ChEBI" id="CHEBI:24875"/>
    </cofactor>
</comment>
<evidence type="ECO:0000256" key="2">
    <source>
        <dbReference type="ARBA" id="ARBA00005162"/>
    </source>
</evidence>
<proteinExistence type="inferred from homology"/>
<dbReference type="EC" id="1.13.11.27" evidence="4"/>
<keyword evidence="7" id="KW-0828">Tyrosine catabolism</keyword>
<dbReference type="SUPFAM" id="SSF54593">
    <property type="entry name" value="Glyoxalase/Bleomycin resistance protein/Dihydroxybiphenyl dioxygenase"/>
    <property type="match status" value="1"/>
</dbReference>
<dbReference type="PROSITE" id="PS51819">
    <property type="entry name" value="VOC"/>
    <property type="match status" value="1"/>
</dbReference>
<evidence type="ECO:0000256" key="9">
    <source>
        <dbReference type="ARBA" id="ARBA00023232"/>
    </source>
</evidence>
<feature type="non-terminal residue" evidence="11">
    <location>
        <position position="1"/>
    </location>
</feature>
<dbReference type="Proteomes" id="UP000663868">
    <property type="component" value="Unassembled WGS sequence"/>
</dbReference>
<comment type="caution">
    <text evidence="11">The sequence shown here is derived from an EMBL/GenBank/DDBJ whole genome shotgun (WGS) entry which is preliminary data.</text>
</comment>